<dbReference type="Gene3D" id="2.130.10.10">
    <property type="entry name" value="YVTN repeat-like/Quinoprotein amine dehydrogenase"/>
    <property type="match status" value="1"/>
</dbReference>
<gene>
    <name evidence="2" type="ORF">ACFFU9_15380</name>
</gene>
<feature type="chain" id="PRO_5046672432" evidence="1">
    <location>
        <begin position="20"/>
        <end position="915"/>
    </location>
</feature>
<evidence type="ECO:0000313" key="2">
    <source>
        <dbReference type="EMBL" id="MFB9058125.1"/>
    </source>
</evidence>
<keyword evidence="3" id="KW-1185">Reference proteome</keyword>
<dbReference type="Pfam" id="PF13585">
    <property type="entry name" value="CHU_C"/>
    <property type="match status" value="1"/>
</dbReference>
<evidence type="ECO:0000256" key="1">
    <source>
        <dbReference type="SAM" id="SignalP"/>
    </source>
</evidence>
<feature type="signal peptide" evidence="1">
    <location>
        <begin position="1"/>
        <end position="19"/>
    </location>
</feature>
<dbReference type="RefSeq" id="WP_379862373.1">
    <property type="nucleotide sequence ID" value="NZ_JBHMFC010000104.1"/>
</dbReference>
<comment type="caution">
    <text evidence="2">The sequence shown here is derived from an EMBL/GenBank/DDBJ whole genome shotgun (WGS) entry which is preliminary data.</text>
</comment>
<dbReference type="SUPFAM" id="SSF82171">
    <property type="entry name" value="DPP6 N-terminal domain-like"/>
    <property type="match status" value="1"/>
</dbReference>
<dbReference type="EMBL" id="JBHMFC010000104">
    <property type="protein sequence ID" value="MFB9058125.1"/>
    <property type="molecule type" value="Genomic_DNA"/>
</dbReference>
<dbReference type="InterPro" id="IPR015943">
    <property type="entry name" value="WD40/YVTN_repeat-like_dom_sf"/>
</dbReference>
<proteinExistence type="predicted"/>
<dbReference type="Proteomes" id="UP001589585">
    <property type="component" value="Unassembled WGS sequence"/>
</dbReference>
<accession>A0ABV5FFB4</accession>
<keyword evidence="1" id="KW-0732">Signal</keyword>
<dbReference type="InterPro" id="IPR026341">
    <property type="entry name" value="T9SS_type_B"/>
</dbReference>
<dbReference type="NCBIfam" id="TIGR04131">
    <property type="entry name" value="Bac_Flav_CTERM"/>
    <property type="match status" value="1"/>
</dbReference>
<reference evidence="2 3" key="1">
    <citation type="submission" date="2024-09" db="EMBL/GenBank/DDBJ databases">
        <authorList>
            <person name="Sun Q."/>
            <person name="Mori K."/>
        </authorList>
    </citation>
    <scope>NUCLEOTIDE SEQUENCE [LARGE SCALE GENOMIC DNA]</scope>
    <source>
        <strain evidence="2 3">CECT 8622</strain>
    </source>
</reference>
<evidence type="ECO:0000313" key="3">
    <source>
        <dbReference type="Proteomes" id="UP001589585"/>
    </source>
</evidence>
<organism evidence="2 3">
    <name type="scientific">Mariniflexile ostreae</name>
    <dbReference type="NCBI Taxonomy" id="1520892"/>
    <lineage>
        <taxon>Bacteria</taxon>
        <taxon>Pseudomonadati</taxon>
        <taxon>Bacteroidota</taxon>
        <taxon>Flavobacteriia</taxon>
        <taxon>Flavobacteriales</taxon>
        <taxon>Flavobacteriaceae</taxon>
        <taxon>Mariniflexile</taxon>
    </lineage>
</organism>
<sequence>MKNTLILSFFLIFIMSALAQNEADYWYFGSNAGITFNLDGSSTTLTNGKLKTQEGCTTISDSNGELLFYTDGITIWNKNHDPMPNANAATGNGLYGDPSSTQSALVVPKPDSPNIFYVFTVDTTSSNLDSDEGFNYSVVDLNLNNGLGDVVLESKNINLLQDSSEKITAVSKDCVTKSIWVITFAPLGGTPGLLFDTFYAYEISSTGVNPNPITSSFNIKIDDPRGYLKFSPDGKKLACANSTSGLYLYDFDTATGKVSNQKAIQINVSPLNKPQSPYGIEFSQNSKLLYVSAYYEPTREEADLPTEHYGSLLQYDLTKTNISNTETVIDHRQMYRGALQLGPNGKIYRAMSKTYTLGASYLSTINNPNELGVGCAYSHNSVNLSPNLSTQGLPPFITSFFSEKIDIIGNASSSTTLDLCLGESYTLEGPELPGATYTWTHNGAPISHSRFDLKVNEAGLYRVVIDQNNGDCKLLEGEAYVSYNALPVAFDATLVQCDEDGVPGGVTRFNLNQAHNALTGGLSGLSTKFYSDNARLHEVNADTYLFDLNKPDPIYVEVINDKTNCFDTVILTLEVSTSPIDNFTFEVCDDVQSQNGLTDFNLDEITLNLQKSKFITLPITYYTSLENALLEKDALISSTFKNTLSYEHTIYARIENKNTCEGLIKVLLKVNKLPQIVPDETVFFCSNTPEKSITIEAGNLNNNIENYTYQWNTGDTTHSIQIDEINDYTVTITHKTTGCSIARTVHVEPSSIARNPSFEVTDASHHNSITILVFGEGHYEYAITHNTQNFSVAFQQSPVFENIPPGIYTARVKDIKNDCGTLSIAIPVIGFPKFFTPNNDGIHDTWQMYGTSDLFYPHSKISIYNRYGTLIKEIDPLGNGWDGRHNGTLLPTDDYWFSAILEDGRVFKNHFTLKH</sequence>
<protein>
    <submittedName>
        <fullName evidence="2">T9SS type B sorting domain-containing protein</fullName>
    </submittedName>
</protein>
<name>A0ABV5FFB4_9FLAO</name>